<feature type="compositionally biased region" description="Low complexity" evidence="1">
    <location>
        <begin position="68"/>
        <end position="79"/>
    </location>
</feature>
<gene>
    <name evidence="2" type="ORF">AVEN_616_1</name>
</gene>
<feature type="region of interest" description="Disordered" evidence="1">
    <location>
        <begin position="60"/>
        <end position="79"/>
    </location>
</feature>
<feature type="region of interest" description="Disordered" evidence="1">
    <location>
        <begin position="199"/>
        <end position="221"/>
    </location>
</feature>
<dbReference type="Proteomes" id="UP000499080">
    <property type="component" value="Unassembled WGS sequence"/>
</dbReference>
<dbReference type="AlphaFoldDB" id="A0A4Y2ELC6"/>
<name>A0A4Y2ELC6_ARAVE</name>
<evidence type="ECO:0000313" key="2">
    <source>
        <dbReference type="EMBL" id="GBM28634.1"/>
    </source>
</evidence>
<proteinExistence type="predicted"/>
<evidence type="ECO:0000313" key="3">
    <source>
        <dbReference type="Proteomes" id="UP000499080"/>
    </source>
</evidence>
<organism evidence="2 3">
    <name type="scientific">Araneus ventricosus</name>
    <name type="common">Orbweaver spider</name>
    <name type="synonym">Epeira ventricosa</name>
    <dbReference type="NCBI Taxonomy" id="182803"/>
    <lineage>
        <taxon>Eukaryota</taxon>
        <taxon>Metazoa</taxon>
        <taxon>Ecdysozoa</taxon>
        <taxon>Arthropoda</taxon>
        <taxon>Chelicerata</taxon>
        <taxon>Arachnida</taxon>
        <taxon>Araneae</taxon>
        <taxon>Araneomorphae</taxon>
        <taxon>Entelegynae</taxon>
        <taxon>Araneoidea</taxon>
        <taxon>Araneidae</taxon>
        <taxon>Araneus</taxon>
    </lineage>
</organism>
<comment type="caution">
    <text evidence="2">The sequence shown here is derived from an EMBL/GenBank/DDBJ whole genome shotgun (WGS) entry which is preliminary data.</text>
</comment>
<feature type="compositionally biased region" description="Basic and acidic residues" evidence="1">
    <location>
        <begin position="1"/>
        <end position="17"/>
    </location>
</feature>
<protein>
    <submittedName>
        <fullName evidence="2">Uncharacterized protein</fullName>
    </submittedName>
</protein>
<reference evidence="2 3" key="1">
    <citation type="journal article" date="2019" name="Sci. Rep.">
        <title>Orb-weaving spider Araneus ventricosus genome elucidates the spidroin gene catalogue.</title>
        <authorList>
            <person name="Kono N."/>
            <person name="Nakamura H."/>
            <person name="Ohtoshi R."/>
            <person name="Moran D.A.P."/>
            <person name="Shinohara A."/>
            <person name="Yoshida Y."/>
            <person name="Fujiwara M."/>
            <person name="Mori M."/>
            <person name="Tomita M."/>
            <person name="Arakawa K."/>
        </authorList>
    </citation>
    <scope>NUCLEOTIDE SEQUENCE [LARGE SCALE GENOMIC DNA]</scope>
</reference>
<feature type="region of interest" description="Disordered" evidence="1">
    <location>
        <begin position="1"/>
        <end position="43"/>
    </location>
</feature>
<keyword evidence="3" id="KW-1185">Reference proteome</keyword>
<feature type="region of interest" description="Disordered" evidence="1">
    <location>
        <begin position="86"/>
        <end position="118"/>
    </location>
</feature>
<accession>A0A4Y2ELC6</accession>
<evidence type="ECO:0000256" key="1">
    <source>
        <dbReference type="SAM" id="MobiDB-lite"/>
    </source>
</evidence>
<feature type="compositionally biased region" description="Polar residues" evidence="1">
    <location>
        <begin position="199"/>
        <end position="211"/>
    </location>
</feature>
<dbReference type="EMBL" id="BGPR01000616">
    <property type="protein sequence ID" value="GBM28634.1"/>
    <property type="molecule type" value="Genomic_DNA"/>
</dbReference>
<sequence length="221" mass="24317">MDLAHKDHLDLDLRDRPPYGPGPQDPCLQGPTGPGHSGPGSFSDVLSWTWSWDPLDLDHKTVTSKAPQGQTSQGQRSSRCVLSYGLGTKNHMNQDPQRPAPQEPTGPWSQRPGSSVDVLSYDLPQSHLDLNPQDHHLKSPADGPLQGPLSSLYILWTWSTRAIWTFTTKTVTSGPTDGPQDPESSSSIYNITYGHTRPGNSHLDSWTQGPAVTSRPHWTWT</sequence>